<reference evidence="7" key="1">
    <citation type="submission" date="2016-10" db="EMBL/GenBank/DDBJ databases">
        <authorList>
            <person name="Varghese N."/>
            <person name="Submissions S."/>
        </authorList>
    </citation>
    <scope>NUCLEOTIDE SEQUENCE [LARGE SCALE GENOMIC DNA]</scope>
    <source>
        <strain evidence="7">DSM 21857</strain>
    </source>
</reference>
<organism evidence="6 7">
    <name type="scientific">Aquamicrobium aerolatum DSM 21857</name>
    <dbReference type="NCBI Taxonomy" id="1121003"/>
    <lineage>
        <taxon>Bacteria</taxon>
        <taxon>Pseudomonadati</taxon>
        <taxon>Pseudomonadota</taxon>
        <taxon>Alphaproteobacteria</taxon>
        <taxon>Hyphomicrobiales</taxon>
        <taxon>Phyllobacteriaceae</taxon>
        <taxon>Aerobium</taxon>
    </lineage>
</organism>
<dbReference type="Gene3D" id="3.40.190.290">
    <property type="match status" value="1"/>
</dbReference>
<dbReference type="AlphaFoldDB" id="A0A1I3IAB0"/>
<sequence length="297" mass="32917">MARPRLKDRQIEVFRAVMATGSLTSASQQLGVSQPSVTMTIKRFEDELGTTLFERIGGRLVPTEEAKLILVEVERVYGQFDRLSEAISSIVAGDGARFRFGTTPSIGMRLIPKALKRMRDNHPARVFYCDFLAQKDVRDYLLFGQGACVTTIAKADDPTLETTIVARGKLVCLMPQTHALARLPSISPKMLAGETLISFAPETPHGKYIDATYARAGFERKIDVFVHFVEAAISFVAEEIGVSIVDEFSAMDCERMGLVAVPVEDSVEIPAYLYWCRFRPRSTAVEELIDTLKSLAS</sequence>
<keyword evidence="7" id="KW-1185">Reference proteome</keyword>
<evidence type="ECO:0000313" key="7">
    <source>
        <dbReference type="Proteomes" id="UP000242763"/>
    </source>
</evidence>
<dbReference type="GO" id="GO:0043565">
    <property type="term" value="F:sequence-specific DNA binding"/>
    <property type="evidence" value="ECO:0007669"/>
    <property type="project" value="TreeGrafter"/>
</dbReference>
<name>A0A1I3IAB0_9HYPH</name>
<evidence type="ECO:0000256" key="3">
    <source>
        <dbReference type="ARBA" id="ARBA00023125"/>
    </source>
</evidence>
<evidence type="ECO:0000256" key="2">
    <source>
        <dbReference type="ARBA" id="ARBA00023015"/>
    </source>
</evidence>
<dbReference type="Pfam" id="PF03466">
    <property type="entry name" value="LysR_substrate"/>
    <property type="match status" value="1"/>
</dbReference>
<dbReference type="SUPFAM" id="SSF53850">
    <property type="entry name" value="Periplasmic binding protein-like II"/>
    <property type="match status" value="1"/>
</dbReference>
<dbReference type="PANTHER" id="PTHR30427">
    <property type="entry name" value="TRANSCRIPTIONAL ACTIVATOR PROTEIN LYSR"/>
    <property type="match status" value="1"/>
</dbReference>
<keyword evidence="2" id="KW-0805">Transcription regulation</keyword>
<dbReference type="PROSITE" id="PS50931">
    <property type="entry name" value="HTH_LYSR"/>
    <property type="match status" value="1"/>
</dbReference>
<dbReference type="InterPro" id="IPR036388">
    <property type="entry name" value="WH-like_DNA-bd_sf"/>
</dbReference>
<dbReference type="EMBL" id="FORF01000002">
    <property type="protein sequence ID" value="SFI44871.1"/>
    <property type="molecule type" value="Genomic_DNA"/>
</dbReference>
<dbReference type="GO" id="GO:0010628">
    <property type="term" value="P:positive regulation of gene expression"/>
    <property type="evidence" value="ECO:0007669"/>
    <property type="project" value="TreeGrafter"/>
</dbReference>
<dbReference type="PRINTS" id="PR00039">
    <property type="entry name" value="HTHLYSR"/>
</dbReference>
<dbReference type="InterPro" id="IPR000847">
    <property type="entry name" value="LysR_HTH_N"/>
</dbReference>
<dbReference type="Proteomes" id="UP000242763">
    <property type="component" value="Unassembled WGS sequence"/>
</dbReference>
<dbReference type="InterPro" id="IPR005119">
    <property type="entry name" value="LysR_subst-bd"/>
</dbReference>
<dbReference type="OrthoDB" id="7260751at2"/>
<protein>
    <submittedName>
        <fullName evidence="6">DNA-binding transcriptional regulator, LysR family</fullName>
    </submittedName>
</protein>
<evidence type="ECO:0000313" key="6">
    <source>
        <dbReference type="EMBL" id="SFI44871.1"/>
    </source>
</evidence>
<proteinExistence type="inferred from homology"/>
<evidence type="ECO:0000259" key="5">
    <source>
        <dbReference type="PROSITE" id="PS50931"/>
    </source>
</evidence>
<dbReference type="STRING" id="1121003.SAMN03080618_00476"/>
<dbReference type="SUPFAM" id="SSF46785">
    <property type="entry name" value="Winged helix' DNA-binding domain"/>
    <property type="match status" value="1"/>
</dbReference>
<dbReference type="Gene3D" id="1.10.10.10">
    <property type="entry name" value="Winged helix-like DNA-binding domain superfamily/Winged helix DNA-binding domain"/>
    <property type="match status" value="1"/>
</dbReference>
<evidence type="ECO:0000256" key="4">
    <source>
        <dbReference type="ARBA" id="ARBA00023163"/>
    </source>
</evidence>
<evidence type="ECO:0000256" key="1">
    <source>
        <dbReference type="ARBA" id="ARBA00009437"/>
    </source>
</evidence>
<dbReference type="PANTHER" id="PTHR30427:SF1">
    <property type="entry name" value="TRANSCRIPTIONAL ACTIVATOR PROTEIN LYSR"/>
    <property type="match status" value="1"/>
</dbReference>
<keyword evidence="3 6" id="KW-0238">DNA-binding</keyword>
<comment type="similarity">
    <text evidence="1">Belongs to the LysR transcriptional regulatory family.</text>
</comment>
<dbReference type="GO" id="GO:0003700">
    <property type="term" value="F:DNA-binding transcription factor activity"/>
    <property type="evidence" value="ECO:0007669"/>
    <property type="project" value="InterPro"/>
</dbReference>
<accession>A0A1I3IAB0</accession>
<keyword evidence="4" id="KW-0804">Transcription</keyword>
<dbReference type="Pfam" id="PF00126">
    <property type="entry name" value="HTH_1"/>
    <property type="match status" value="1"/>
</dbReference>
<gene>
    <name evidence="6" type="ORF">SAMN03080618_00476</name>
</gene>
<feature type="domain" description="HTH lysR-type" evidence="5">
    <location>
        <begin position="9"/>
        <end position="63"/>
    </location>
</feature>
<dbReference type="InterPro" id="IPR036390">
    <property type="entry name" value="WH_DNA-bd_sf"/>
</dbReference>
<dbReference type="RefSeq" id="WP_091518124.1">
    <property type="nucleotide sequence ID" value="NZ_FORF01000002.1"/>
</dbReference>